<dbReference type="HOGENOM" id="CLU_1848219_0_0_1"/>
<reference evidence="1" key="2">
    <citation type="submission" date="2018-05" db="EMBL/GenBank/DDBJ databases">
        <title>OgluRS3 (Oryza glumaepatula Reference Sequence Version 3).</title>
        <authorList>
            <person name="Zhang J."/>
            <person name="Kudrna D."/>
            <person name="Lee S."/>
            <person name="Talag J."/>
            <person name="Welchert J."/>
            <person name="Wing R.A."/>
        </authorList>
    </citation>
    <scope>NUCLEOTIDE SEQUENCE [LARGE SCALE GENOMIC DNA]</scope>
</reference>
<accession>A0A0E0BMB7</accession>
<evidence type="ECO:0000313" key="1">
    <source>
        <dbReference type="EnsemblPlants" id="OGLUM11G22460.1"/>
    </source>
</evidence>
<sequence>MVKYQKQVSSQTSRWNELFYSPASWPVTKYEPFSEDDRMADIDRYLPFLQRQTLVFYGGSGGAPLVFGGGGGGNDDAHLVFGSGGGGGAQGVVFNNDGGVPGGNDSGGRFGNRLHSGGGVPPLVFGNSDVVKECGRQRL</sequence>
<proteinExistence type="predicted"/>
<dbReference type="EnsemblPlants" id="OGLUM11G22460.1">
    <property type="protein sequence ID" value="OGLUM11G22460.1"/>
    <property type="gene ID" value="OGLUM11G22460"/>
</dbReference>
<dbReference type="AlphaFoldDB" id="A0A0E0BMB7"/>
<protein>
    <submittedName>
        <fullName evidence="1">Uncharacterized protein</fullName>
    </submittedName>
</protein>
<dbReference type="Gramene" id="OGLUM11G22460.1">
    <property type="protein sequence ID" value="OGLUM11G22460.1"/>
    <property type="gene ID" value="OGLUM11G22460"/>
</dbReference>
<reference evidence="1" key="1">
    <citation type="submission" date="2015-04" db="UniProtKB">
        <authorList>
            <consortium name="EnsemblPlants"/>
        </authorList>
    </citation>
    <scope>IDENTIFICATION</scope>
</reference>
<organism evidence="1">
    <name type="scientific">Oryza glumipatula</name>
    <dbReference type="NCBI Taxonomy" id="40148"/>
    <lineage>
        <taxon>Eukaryota</taxon>
        <taxon>Viridiplantae</taxon>
        <taxon>Streptophyta</taxon>
        <taxon>Embryophyta</taxon>
        <taxon>Tracheophyta</taxon>
        <taxon>Spermatophyta</taxon>
        <taxon>Magnoliopsida</taxon>
        <taxon>Liliopsida</taxon>
        <taxon>Poales</taxon>
        <taxon>Poaceae</taxon>
        <taxon>BOP clade</taxon>
        <taxon>Oryzoideae</taxon>
        <taxon>Oryzeae</taxon>
        <taxon>Oryzinae</taxon>
        <taxon>Oryza</taxon>
    </lineage>
</organism>
<evidence type="ECO:0000313" key="2">
    <source>
        <dbReference type="Proteomes" id="UP000026961"/>
    </source>
</evidence>
<keyword evidence="2" id="KW-1185">Reference proteome</keyword>
<dbReference type="Proteomes" id="UP000026961">
    <property type="component" value="Chromosome 11"/>
</dbReference>
<name>A0A0E0BMB7_9ORYZ</name>